<dbReference type="Proteomes" id="UP000594800">
    <property type="component" value="Chromosome"/>
</dbReference>
<sequence length="123" mass="13487">MKSTTQSTKAEEAQAAATGTTSTAAEDIATMQKLGFDNFSAMGTTWAETMSELGSEVVSFMAERIREDVKTQHEILHCKNMSDLQKIQARFMQKAIDQYTAETGKLVEMSQTLFAPARKGPDA</sequence>
<feature type="domain" description="Phasin" evidence="2">
    <location>
        <begin position="26"/>
        <end position="115"/>
    </location>
</feature>
<dbReference type="Pfam" id="PF09361">
    <property type="entry name" value="Phasin_2"/>
    <property type="match status" value="1"/>
</dbReference>
<feature type="region of interest" description="Disordered" evidence="1">
    <location>
        <begin position="1"/>
        <end position="24"/>
    </location>
</feature>
<gene>
    <name evidence="3" type="ORF">I0K15_14140</name>
</gene>
<reference evidence="3 4" key="1">
    <citation type="submission" date="2020-11" db="EMBL/GenBank/DDBJ databases">
        <title>Description of Pontivivens ytuae sp. nov. isolated from deep sea sediment of Mariana Trench.</title>
        <authorList>
            <person name="Wang Z."/>
            <person name="Sun Q.-L."/>
            <person name="Xu X.-D."/>
            <person name="Tang Y.-Z."/>
            <person name="Zhang J."/>
        </authorList>
    </citation>
    <scope>NUCLEOTIDE SEQUENCE [LARGE SCALE GENOMIC DNA]</scope>
    <source>
        <strain evidence="3 4">MT2928</strain>
    </source>
</reference>
<protein>
    <submittedName>
        <fullName evidence="3">Phasin family protein</fullName>
    </submittedName>
</protein>
<organism evidence="3 4">
    <name type="scientific">Pontivivens ytuae</name>
    <dbReference type="NCBI Taxonomy" id="2789856"/>
    <lineage>
        <taxon>Bacteria</taxon>
        <taxon>Pseudomonadati</taxon>
        <taxon>Pseudomonadota</taxon>
        <taxon>Alphaproteobacteria</taxon>
        <taxon>Rhodobacterales</taxon>
        <taxon>Paracoccaceae</taxon>
        <taxon>Pontivivens</taxon>
    </lineage>
</organism>
<dbReference type="RefSeq" id="WP_196102151.1">
    <property type="nucleotide sequence ID" value="NZ_CP064942.1"/>
</dbReference>
<name>A0A7S9QBN9_9RHOB</name>
<dbReference type="KEGG" id="poz:I0K15_14140"/>
<keyword evidence="4" id="KW-1185">Reference proteome</keyword>
<evidence type="ECO:0000256" key="1">
    <source>
        <dbReference type="SAM" id="MobiDB-lite"/>
    </source>
</evidence>
<evidence type="ECO:0000259" key="2">
    <source>
        <dbReference type="Pfam" id="PF09361"/>
    </source>
</evidence>
<evidence type="ECO:0000313" key="3">
    <source>
        <dbReference type="EMBL" id="QPH52940.1"/>
    </source>
</evidence>
<dbReference type="AlphaFoldDB" id="A0A7S9QBN9"/>
<dbReference type="EMBL" id="CP064942">
    <property type="protein sequence ID" value="QPH52940.1"/>
    <property type="molecule type" value="Genomic_DNA"/>
</dbReference>
<evidence type="ECO:0000313" key="4">
    <source>
        <dbReference type="Proteomes" id="UP000594800"/>
    </source>
</evidence>
<accession>A0A7S9QBN9</accession>
<dbReference type="InterPro" id="IPR018968">
    <property type="entry name" value="Phasin"/>
</dbReference>
<proteinExistence type="predicted"/>